<dbReference type="InterPro" id="IPR038740">
    <property type="entry name" value="BioF2-like_GNAT_dom"/>
</dbReference>
<organism evidence="8 9">
    <name type="scientific">Roseobacter cerasinus</name>
    <dbReference type="NCBI Taxonomy" id="2602289"/>
    <lineage>
        <taxon>Bacteria</taxon>
        <taxon>Pseudomonadati</taxon>
        <taxon>Pseudomonadota</taxon>
        <taxon>Alphaproteobacteria</taxon>
        <taxon>Rhodobacterales</taxon>
        <taxon>Roseobacteraceae</taxon>
        <taxon>Roseobacter</taxon>
    </lineage>
</organism>
<dbReference type="SUPFAM" id="SSF55729">
    <property type="entry name" value="Acyl-CoA N-acyltransferases (Nat)"/>
    <property type="match status" value="1"/>
</dbReference>
<accession>A0A640VUM6</accession>
<dbReference type="Proteomes" id="UP000436522">
    <property type="component" value="Unassembled WGS sequence"/>
</dbReference>
<keyword evidence="6" id="KW-0961">Cell wall biogenesis/degradation</keyword>
<evidence type="ECO:0000256" key="6">
    <source>
        <dbReference type="ARBA" id="ARBA00023316"/>
    </source>
</evidence>
<keyword evidence="2 8" id="KW-0808">Transferase</keyword>
<evidence type="ECO:0000256" key="3">
    <source>
        <dbReference type="ARBA" id="ARBA00022960"/>
    </source>
</evidence>
<dbReference type="GO" id="GO:0071555">
    <property type="term" value="P:cell wall organization"/>
    <property type="evidence" value="ECO:0007669"/>
    <property type="project" value="UniProtKB-KW"/>
</dbReference>
<dbReference type="AlphaFoldDB" id="A0A640VUM6"/>
<proteinExistence type="inferred from homology"/>
<dbReference type="GO" id="GO:0016755">
    <property type="term" value="F:aminoacyltransferase activity"/>
    <property type="evidence" value="ECO:0007669"/>
    <property type="project" value="InterPro"/>
</dbReference>
<name>A0A640VUM6_9RHOB</name>
<keyword evidence="5" id="KW-0012">Acyltransferase</keyword>
<dbReference type="InterPro" id="IPR016181">
    <property type="entry name" value="Acyl_CoA_acyltransferase"/>
</dbReference>
<evidence type="ECO:0000313" key="8">
    <source>
        <dbReference type="EMBL" id="GFE51729.1"/>
    </source>
</evidence>
<sequence>MFDAAPSDGPIALQQSTAFARALEALGTPPLRLQDGALVLRRKVGPLPLSMLTRPPAMTAEDLHANAKAIPARGPVLIAPERPLPLHEIGALPLVSPMSIATLDLTPDIDSLRAGLHQKWRNRLRHAEQQGLRVARQNMPDDLDHWLLRADLVQQSARGYRSWPIPLTLAYGRANPGQSKLFTAFLGKEPVAAMLVLTHGHGATYHIGHTRPSGRLVSAHTLLMWSAILWARSKGLRHFELGTIDSEEGRGLARFKLGTGAQAQMLGGTWVWWPPLTTLFRPLARLDRSLMHLT</sequence>
<dbReference type="OrthoDB" id="341858at2"/>
<evidence type="ECO:0000256" key="1">
    <source>
        <dbReference type="ARBA" id="ARBA00009943"/>
    </source>
</evidence>
<protein>
    <submittedName>
        <fullName evidence="8">Acetyltransferase</fullName>
    </submittedName>
</protein>
<keyword evidence="9" id="KW-1185">Reference proteome</keyword>
<comment type="similarity">
    <text evidence="1">Belongs to the FemABX family.</text>
</comment>
<evidence type="ECO:0000256" key="2">
    <source>
        <dbReference type="ARBA" id="ARBA00022679"/>
    </source>
</evidence>
<dbReference type="RefSeq" id="WP_159979758.1">
    <property type="nucleotide sequence ID" value="NZ_BLIV01000007.1"/>
</dbReference>
<dbReference type="GO" id="GO:0009252">
    <property type="term" value="P:peptidoglycan biosynthetic process"/>
    <property type="evidence" value="ECO:0007669"/>
    <property type="project" value="UniProtKB-KW"/>
</dbReference>
<dbReference type="Gene3D" id="3.40.630.30">
    <property type="match status" value="1"/>
</dbReference>
<reference evidence="8 9" key="1">
    <citation type="submission" date="2019-12" db="EMBL/GenBank/DDBJ databases">
        <title>Roseobacter cerasinus sp. nov., isolated from seawater around aquaculture.</title>
        <authorList>
            <person name="Muramatsu S."/>
            <person name="Takabe Y."/>
            <person name="Mori K."/>
            <person name="Takaichi S."/>
            <person name="Hanada S."/>
        </authorList>
    </citation>
    <scope>NUCLEOTIDE SEQUENCE [LARGE SCALE GENOMIC DNA]</scope>
    <source>
        <strain evidence="8 9">AI77</strain>
    </source>
</reference>
<evidence type="ECO:0000256" key="5">
    <source>
        <dbReference type="ARBA" id="ARBA00023315"/>
    </source>
</evidence>
<dbReference type="GO" id="GO:0008360">
    <property type="term" value="P:regulation of cell shape"/>
    <property type="evidence" value="ECO:0007669"/>
    <property type="project" value="UniProtKB-KW"/>
</dbReference>
<feature type="domain" description="BioF2-like acetyltransferase" evidence="7">
    <location>
        <begin position="118"/>
        <end position="246"/>
    </location>
</feature>
<dbReference type="Pfam" id="PF13480">
    <property type="entry name" value="Acetyltransf_6"/>
    <property type="match status" value="1"/>
</dbReference>
<evidence type="ECO:0000256" key="4">
    <source>
        <dbReference type="ARBA" id="ARBA00022984"/>
    </source>
</evidence>
<dbReference type="EMBL" id="BLIV01000007">
    <property type="protein sequence ID" value="GFE51729.1"/>
    <property type="molecule type" value="Genomic_DNA"/>
</dbReference>
<dbReference type="InterPro" id="IPR050644">
    <property type="entry name" value="PG_Glycine_Bridge_Synth"/>
</dbReference>
<dbReference type="InterPro" id="IPR003447">
    <property type="entry name" value="FEMABX"/>
</dbReference>
<comment type="caution">
    <text evidence="8">The sequence shown here is derived from an EMBL/GenBank/DDBJ whole genome shotgun (WGS) entry which is preliminary data.</text>
</comment>
<dbReference type="PANTHER" id="PTHR36174">
    <property type="entry name" value="LIPID II:GLYCINE GLYCYLTRANSFERASE"/>
    <property type="match status" value="1"/>
</dbReference>
<gene>
    <name evidence="8" type="ORF">So717_34820</name>
</gene>
<keyword evidence="3" id="KW-0133">Cell shape</keyword>
<dbReference type="PROSITE" id="PS51191">
    <property type="entry name" value="FEMABX"/>
    <property type="match status" value="1"/>
</dbReference>
<dbReference type="PANTHER" id="PTHR36174:SF1">
    <property type="entry name" value="LIPID II:GLYCINE GLYCYLTRANSFERASE"/>
    <property type="match status" value="1"/>
</dbReference>
<evidence type="ECO:0000313" key="9">
    <source>
        <dbReference type="Proteomes" id="UP000436522"/>
    </source>
</evidence>
<keyword evidence="4" id="KW-0573">Peptidoglycan synthesis</keyword>
<evidence type="ECO:0000259" key="7">
    <source>
        <dbReference type="Pfam" id="PF13480"/>
    </source>
</evidence>